<sequence length="119" mass="12531">MPRCVHYAGVFGLSVVAPCVRTVKTASGATAVQIVYSSRRGSRDIEHIGSAHDDVELELLKAAARQRMAAEQGELDLGLEAEPAEGVGCGGPLAITSSRMGHLWDVLVRSPNGAAPRRP</sequence>
<reference evidence="1 2" key="1">
    <citation type="journal article" date="2015" name="Stand. Genomic Sci.">
        <title>Genomic Encyclopedia of Bacterial and Archaeal Type Strains, Phase III: the genomes of soil and plant-associated and newly described type strains.</title>
        <authorList>
            <person name="Whitman W.B."/>
            <person name="Woyke T."/>
            <person name="Klenk H.P."/>
            <person name="Zhou Y."/>
            <person name="Lilburn T.G."/>
            <person name="Beck B.J."/>
            <person name="De Vos P."/>
            <person name="Vandamme P."/>
            <person name="Eisen J.A."/>
            <person name="Garrity G."/>
            <person name="Hugenholtz P."/>
            <person name="Kyrpides N.C."/>
        </authorList>
    </citation>
    <scope>NUCLEOTIDE SEQUENCE [LARGE SCALE GENOMIC DNA]</scope>
    <source>
        <strain evidence="1 2">VKM Ac-2541</strain>
    </source>
</reference>
<gene>
    <name evidence="1" type="ORF">EV646_1193</name>
</gene>
<name>A0A4R2I478_9ACTN</name>
<proteinExistence type="predicted"/>
<dbReference type="Proteomes" id="UP000295573">
    <property type="component" value="Unassembled WGS sequence"/>
</dbReference>
<comment type="caution">
    <text evidence="1">The sequence shown here is derived from an EMBL/GenBank/DDBJ whole genome shotgun (WGS) entry which is preliminary data.</text>
</comment>
<organism evidence="1 2">
    <name type="scientific">Kribbella antiqua</name>
    <dbReference type="NCBI Taxonomy" id="2512217"/>
    <lineage>
        <taxon>Bacteria</taxon>
        <taxon>Bacillati</taxon>
        <taxon>Actinomycetota</taxon>
        <taxon>Actinomycetes</taxon>
        <taxon>Propionibacteriales</taxon>
        <taxon>Kribbellaceae</taxon>
        <taxon>Kribbella</taxon>
    </lineage>
</organism>
<evidence type="ECO:0000313" key="1">
    <source>
        <dbReference type="EMBL" id="TCO38963.1"/>
    </source>
</evidence>
<protein>
    <submittedName>
        <fullName evidence="1">Uncharacterized protein</fullName>
    </submittedName>
</protein>
<keyword evidence="2" id="KW-1185">Reference proteome</keyword>
<accession>A0A4R2I478</accession>
<dbReference type="AlphaFoldDB" id="A0A4R2I478"/>
<evidence type="ECO:0000313" key="2">
    <source>
        <dbReference type="Proteomes" id="UP000295573"/>
    </source>
</evidence>
<dbReference type="EMBL" id="SLWR01000019">
    <property type="protein sequence ID" value="TCO38963.1"/>
    <property type="molecule type" value="Genomic_DNA"/>
</dbReference>